<dbReference type="HAMAP" id="MF_00227">
    <property type="entry name" value="RNase_P"/>
    <property type="match status" value="1"/>
</dbReference>
<evidence type="ECO:0000256" key="7">
    <source>
        <dbReference type="HAMAP-Rule" id="MF_00227"/>
    </source>
</evidence>
<dbReference type="GO" id="GO:0001682">
    <property type="term" value="P:tRNA 5'-leader removal"/>
    <property type="evidence" value="ECO:0007669"/>
    <property type="project" value="UniProtKB-UniRule"/>
</dbReference>
<dbReference type="HOGENOM" id="CLU_117179_6_0_5"/>
<dbReference type="PANTHER" id="PTHR33992">
    <property type="entry name" value="RIBONUCLEASE P PROTEIN COMPONENT"/>
    <property type="match status" value="1"/>
</dbReference>
<comment type="function">
    <text evidence="1 7">RNaseP catalyzes the removal of the 5'-leader sequence from pre-tRNA to produce the mature 5'-terminus. It can also cleave other RNA substrates such as 4.5S RNA. The protein component plays an auxiliary but essential role in vivo by binding to the 5'-leader sequence and broadening the substrate specificity of the ribozyme.</text>
</comment>
<evidence type="ECO:0000313" key="11">
    <source>
        <dbReference type="Proteomes" id="UP000006589"/>
    </source>
</evidence>
<comment type="catalytic activity">
    <reaction evidence="7">
        <text>Endonucleolytic cleavage of RNA, removing 5'-extranucleotides from tRNA precursor.</text>
        <dbReference type="EC" id="3.1.26.5"/>
    </reaction>
</comment>
<sequence>MATIERLKKRPDFLAAAEGRRFHTERMTAQGRLRNPDACPGLRLGFTITKRVGHATERNRIRRRLRAALSVVASDLPGELAGLPADIVLIARRPALEAAFETLTEDLRRAIPAVTRPAAARGDRPSGRSGGRRSGPTPDKTLSQTSSLPHEAGRASAQAAPTGGADIGPSQGCDRDPRITGARRSSGAGDAPVATPNACGGVPDGQ</sequence>
<dbReference type="PROSITE" id="PS00648">
    <property type="entry name" value="RIBONUCLEASE_P"/>
    <property type="match status" value="1"/>
</dbReference>
<name>B1LTW2_METRJ</name>
<evidence type="ECO:0000256" key="4">
    <source>
        <dbReference type="ARBA" id="ARBA00022759"/>
    </source>
</evidence>
<dbReference type="STRING" id="426355.Mrad2831_3504"/>
<evidence type="ECO:0000256" key="5">
    <source>
        <dbReference type="ARBA" id="ARBA00022801"/>
    </source>
</evidence>
<gene>
    <name evidence="7" type="primary">rnpA</name>
    <name evidence="10" type="ordered locus">Mrad2831_3504</name>
</gene>
<comment type="subunit">
    <text evidence="7">Consists of a catalytic RNA component (M1 or rnpB) and a protein subunit.</text>
</comment>
<dbReference type="GO" id="GO:0000049">
    <property type="term" value="F:tRNA binding"/>
    <property type="evidence" value="ECO:0007669"/>
    <property type="project" value="UniProtKB-UniRule"/>
</dbReference>
<evidence type="ECO:0000256" key="8">
    <source>
        <dbReference type="NCBIfam" id="TIGR00188"/>
    </source>
</evidence>
<dbReference type="Gene3D" id="3.30.230.10">
    <property type="match status" value="1"/>
</dbReference>
<keyword evidence="4 7" id="KW-0255">Endonuclease</keyword>
<dbReference type="RefSeq" id="WP_012320443.1">
    <property type="nucleotide sequence ID" value="NC_010505.1"/>
</dbReference>
<dbReference type="EMBL" id="CP001001">
    <property type="protein sequence ID" value="ACB25481.1"/>
    <property type="molecule type" value="Genomic_DNA"/>
</dbReference>
<comment type="similarity">
    <text evidence="7">Belongs to the RnpA family.</text>
</comment>
<dbReference type="InterPro" id="IPR020568">
    <property type="entry name" value="Ribosomal_Su5_D2-typ_SF"/>
</dbReference>
<keyword evidence="6 7" id="KW-0694">RNA-binding</keyword>
<dbReference type="KEGG" id="mrd:Mrad2831_3504"/>
<dbReference type="GO" id="GO:0004526">
    <property type="term" value="F:ribonuclease P activity"/>
    <property type="evidence" value="ECO:0007669"/>
    <property type="project" value="UniProtKB-UniRule"/>
</dbReference>
<organism evidence="10 11">
    <name type="scientific">Methylobacterium radiotolerans (strain ATCC 27329 / DSM 1819 / JCM 2831 / NBRC 15690 / NCIMB 10815 / 0-1)</name>
    <dbReference type="NCBI Taxonomy" id="426355"/>
    <lineage>
        <taxon>Bacteria</taxon>
        <taxon>Pseudomonadati</taxon>
        <taxon>Pseudomonadota</taxon>
        <taxon>Alphaproteobacteria</taxon>
        <taxon>Hyphomicrobiales</taxon>
        <taxon>Methylobacteriaceae</taxon>
        <taxon>Methylobacterium</taxon>
    </lineage>
</organism>
<keyword evidence="2 7" id="KW-0819">tRNA processing</keyword>
<dbReference type="Proteomes" id="UP000006589">
    <property type="component" value="Chromosome"/>
</dbReference>
<dbReference type="GO" id="GO:0042781">
    <property type="term" value="F:3'-tRNA processing endoribonuclease activity"/>
    <property type="evidence" value="ECO:0007669"/>
    <property type="project" value="TreeGrafter"/>
</dbReference>
<dbReference type="eggNOG" id="COG0594">
    <property type="taxonomic scope" value="Bacteria"/>
</dbReference>
<dbReference type="SUPFAM" id="SSF54211">
    <property type="entry name" value="Ribosomal protein S5 domain 2-like"/>
    <property type="match status" value="1"/>
</dbReference>
<feature type="region of interest" description="Disordered" evidence="9">
    <location>
        <begin position="114"/>
        <end position="206"/>
    </location>
</feature>
<evidence type="ECO:0000256" key="6">
    <source>
        <dbReference type="ARBA" id="ARBA00022884"/>
    </source>
</evidence>
<reference evidence="10 11" key="1">
    <citation type="submission" date="2008-03" db="EMBL/GenBank/DDBJ databases">
        <title>Complete sequence of chromosome of Methylobacterium radiotolerans JCM 2831.</title>
        <authorList>
            <consortium name="US DOE Joint Genome Institute"/>
            <person name="Copeland A."/>
            <person name="Lucas S."/>
            <person name="Lapidus A."/>
            <person name="Glavina del Rio T."/>
            <person name="Dalin E."/>
            <person name="Tice H."/>
            <person name="Bruce D."/>
            <person name="Goodwin L."/>
            <person name="Pitluck S."/>
            <person name="Kiss H."/>
            <person name="Brettin T."/>
            <person name="Detter J.C."/>
            <person name="Han C."/>
            <person name="Kuske C.R."/>
            <person name="Schmutz J."/>
            <person name="Larimer F."/>
            <person name="Land M."/>
            <person name="Hauser L."/>
            <person name="Kyrpides N."/>
            <person name="Mikhailova N."/>
            <person name="Marx C.J."/>
            <person name="Richardson P."/>
        </authorList>
    </citation>
    <scope>NUCLEOTIDE SEQUENCE [LARGE SCALE GENOMIC DNA]</scope>
    <source>
        <strain evidence="11">ATCC 27329 / DSM 1819 / JCM 2831 / NBRC 15690 / NCIMB 10815 / 0-1</strain>
    </source>
</reference>
<dbReference type="NCBIfam" id="TIGR00188">
    <property type="entry name" value="rnpA"/>
    <property type="match status" value="1"/>
</dbReference>
<proteinExistence type="inferred from homology"/>
<keyword evidence="3 7" id="KW-0540">Nuclease</keyword>
<protein>
    <recommendedName>
        <fullName evidence="7 8">Ribonuclease P protein component</fullName>
        <shortName evidence="7">RNase P protein</shortName>
        <shortName evidence="7">RNaseP protein</shortName>
        <ecNumber evidence="7 8">3.1.26.5</ecNumber>
    </recommendedName>
    <alternativeName>
        <fullName evidence="7">Protein C5</fullName>
    </alternativeName>
</protein>
<evidence type="ECO:0000256" key="1">
    <source>
        <dbReference type="ARBA" id="ARBA00002663"/>
    </source>
</evidence>
<keyword evidence="5 7" id="KW-0378">Hydrolase</keyword>
<dbReference type="OrthoDB" id="9810867at2"/>
<dbReference type="InterPro" id="IPR020539">
    <property type="entry name" value="RNase_P_CS"/>
</dbReference>
<evidence type="ECO:0000313" key="10">
    <source>
        <dbReference type="EMBL" id="ACB25481.1"/>
    </source>
</evidence>
<dbReference type="InterPro" id="IPR014721">
    <property type="entry name" value="Ribsml_uS5_D2-typ_fold_subgr"/>
</dbReference>
<dbReference type="EC" id="3.1.26.5" evidence="7 8"/>
<evidence type="ECO:0000256" key="3">
    <source>
        <dbReference type="ARBA" id="ARBA00022722"/>
    </source>
</evidence>
<dbReference type="AlphaFoldDB" id="B1LTW2"/>
<dbReference type="InterPro" id="IPR000100">
    <property type="entry name" value="RNase_P"/>
</dbReference>
<dbReference type="Pfam" id="PF00825">
    <property type="entry name" value="Ribonuclease_P"/>
    <property type="match status" value="1"/>
</dbReference>
<dbReference type="PANTHER" id="PTHR33992:SF1">
    <property type="entry name" value="RIBONUCLEASE P PROTEIN COMPONENT"/>
    <property type="match status" value="1"/>
</dbReference>
<accession>B1LTW2</accession>
<evidence type="ECO:0000256" key="9">
    <source>
        <dbReference type="SAM" id="MobiDB-lite"/>
    </source>
</evidence>
<evidence type="ECO:0000256" key="2">
    <source>
        <dbReference type="ARBA" id="ARBA00022694"/>
    </source>
</evidence>
<dbReference type="GO" id="GO:0030677">
    <property type="term" value="C:ribonuclease P complex"/>
    <property type="evidence" value="ECO:0007669"/>
    <property type="project" value="TreeGrafter"/>
</dbReference>
<dbReference type="GeneID" id="6139557"/>